<dbReference type="OrthoDB" id="10058380at2759"/>
<feature type="region of interest" description="Disordered" evidence="1">
    <location>
        <begin position="541"/>
        <end position="595"/>
    </location>
</feature>
<gene>
    <name evidence="2" type="ORF">PACLA_8A069320</name>
</gene>
<feature type="region of interest" description="Disordered" evidence="1">
    <location>
        <begin position="202"/>
        <end position="234"/>
    </location>
</feature>
<dbReference type="InterPro" id="IPR021109">
    <property type="entry name" value="Peptidase_aspartic_dom_sf"/>
</dbReference>
<evidence type="ECO:0000313" key="3">
    <source>
        <dbReference type="Proteomes" id="UP001152795"/>
    </source>
</evidence>
<feature type="compositionally biased region" description="Pro residues" evidence="1">
    <location>
        <begin position="556"/>
        <end position="565"/>
    </location>
</feature>
<organism evidence="2 3">
    <name type="scientific">Paramuricea clavata</name>
    <name type="common">Red gorgonian</name>
    <name type="synonym">Violescent sea-whip</name>
    <dbReference type="NCBI Taxonomy" id="317549"/>
    <lineage>
        <taxon>Eukaryota</taxon>
        <taxon>Metazoa</taxon>
        <taxon>Cnidaria</taxon>
        <taxon>Anthozoa</taxon>
        <taxon>Octocorallia</taxon>
        <taxon>Malacalcyonacea</taxon>
        <taxon>Plexauridae</taxon>
        <taxon>Paramuricea</taxon>
    </lineage>
</organism>
<reference evidence="2" key="1">
    <citation type="submission" date="2020-04" db="EMBL/GenBank/DDBJ databases">
        <authorList>
            <person name="Alioto T."/>
            <person name="Alioto T."/>
            <person name="Gomez Garrido J."/>
        </authorList>
    </citation>
    <scope>NUCLEOTIDE SEQUENCE</scope>
    <source>
        <strain evidence="2">A484AB</strain>
    </source>
</reference>
<protein>
    <submittedName>
        <fullName evidence="2">Uncharacterized protein</fullName>
    </submittedName>
</protein>
<keyword evidence="3" id="KW-1185">Reference proteome</keyword>
<dbReference type="SUPFAM" id="SSF50630">
    <property type="entry name" value="Acid proteases"/>
    <property type="match status" value="1"/>
</dbReference>
<dbReference type="Proteomes" id="UP001152795">
    <property type="component" value="Unassembled WGS sequence"/>
</dbReference>
<evidence type="ECO:0000313" key="2">
    <source>
        <dbReference type="EMBL" id="CAB3977147.1"/>
    </source>
</evidence>
<feature type="compositionally biased region" description="Low complexity" evidence="1">
    <location>
        <begin position="541"/>
        <end position="555"/>
    </location>
</feature>
<dbReference type="CDD" id="cd00303">
    <property type="entry name" value="retropepsin_like"/>
    <property type="match status" value="1"/>
</dbReference>
<proteinExistence type="predicted"/>
<dbReference type="EMBL" id="CACRXK020000032">
    <property type="protein sequence ID" value="CAB3977147.1"/>
    <property type="molecule type" value="Genomic_DNA"/>
</dbReference>
<name>A0A6S7FI57_PARCT</name>
<evidence type="ECO:0000256" key="1">
    <source>
        <dbReference type="SAM" id="MobiDB-lite"/>
    </source>
</evidence>
<dbReference type="Gene3D" id="2.40.70.10">
    <property type="entry name" value="Acid Proteases"/>
    <property type="match status" value="1"/>
</dbReference>
<dbReference type="AlphaFoldDB" id="A0A6S7FI57"/>
<accession>A0A6S7FI57</accession>
<sequence>MAAVRAPKQWSLTTTETITSIEAWENNLKYILSLDHNFASFLTAGATWLKKTNASPLRGFTDDDEDIPQIQRRTAAQKVAHLEMMLGQNLANIKAKLDQRPEDLYQCLMSFVEDNLLTAAGGITHHGITPEADEELSPSLENFIVVTWLQLLHPDLPRLVKQRHGTELRCRTLASIKPEISQALDSLLEELRTSEEAKVLRTIHPSFGRPPRIDNRPPASNRPYPSKSKTTYKPRSNKSCALCLQAGRPDYRSHFLSTCQYLPDSDRQFMARARHVTDIEDTQEYEDNHPDDNYPPPQSNCDCDHPINHRSATCRVNITQSPYLHVFYNQHPLRLTIDTGAETNMIKASLAHYIGCPISKSSQLALQADGRTPLSIVGETRLSLSRNGKTLTLEALVVEDLDVDILAGTPFMTCNDIAVRPAKHEIIIAGSDIVPYGSPNSSFKYHVVRYCHVLRAPPTNTTIWPGGFLEVDIPIDFPPDTQLAVEPRVDSTSCQSIKSSHAWPQPGILESVGRKLRLVNCSTEPIFIKKNDHICQARLVTSSSPPQTQVPSSPDLGPPPLPLPLHTPGYHSEQVSVDPDGIFSPDEKLNTLSLS</sequence>
<dbReference type="Pfam" id="PF13650">
    <property type="entry name" value="Asp_protease_2"/>
    <property type="match status" value="1"/>
</dbReference>
<comment type="caution">
    <text evidence="2">The sequence shown here is derived from an EMBL/GenBank/DDBJ whole genome shotgun (WGS) entry which is preliminary data.</text>
</comment>